<dbReference type="Proteomes" id="UP000620075">
    <property type="component" value="Unassembled WGS sequence"/>
</dbReference>
<evidence type="ECO:0008006" key="3">
    <source>
        <dbReference type="Google" id="ProtNLM"/>
    </source>
</evidence>
<gene>
    <name evidence="1" type="ORF">JF888_10840</name>
</gene>
<evidence type="ECO:0000313" key="1">
    <source>
        <dbReference type="EMBL" id="MBJ7603670.1"/>
    </source>
</evidence>
<evidence type="ECO:0000313" key="2">
    <source>
        <dbReference type="Proteomes" id="UP000620075"/>
    </source>
</evidence>
<protein>
    <recommendedName>
        <fullName evidence="3">HPr kinase/phosphorylase C-terminal domain-containing protein</fullName>
    </recommendedName>
</protein>
<dbReference type="RefSeq" id="WP_338180067.1">
    <property type="nucleotide sequence ID" value="NZ_JAEKNQ010000040.1"/>
</dbReference>
<name>A0A934KF95_9BACT</name>
<dbReference type="EMBL" id="JAEKNQ010000040">
    <property type="protein sequence ID" value="MBJ7603670.1"/>
    <property type="molecule type" value="Genomic_DNA"/>
</dbReference>
<proteinExistence type="predicted"/>
<organism evidence="1 2">
    <name type="scientific">Candidatus Dormiibacter inghamiae</name>
    <dbReference type="NCBI Taxonomy" id="3127013"/>
    <lineage>
        <taxon>Bacteria</taxon>
        <taxon>Bacillati</taxon>
        <taxon>Candidatus Dormiibacterota</taxon>
        <taxon>Candidatus Dormibacteria</taxon>
        <taxon>Candidatus Dormibacterales</taxon>
        <taxon>Candidatus Dormibacteraceae</taxon>
        <taxon>Candidatus Dormiibacter</taxon>
    </lineage>
</organism>
<comment type="caution">
    <text evidence="1">The sequence shown here is derived from an EMBL/GenBank/DDBJ whole genome shotgun (WGS) entry which is preliminary data.</text>
</comment>
<dbReference type="AlphaFoldDB" id="A0A934KF95"/>
<accession>A0A934KF95</accession>
<reference evidence="1 2" key="1">
    <citation type="submission" date="2020-10" db="EMBL/GenBank/DDBJ databases">
        <title>Ca. Dormibacterota MAGs.</title>
        <authorList>
            <person name="Montgomery K."/>
        </authorList>
    </citation>
    <scope>NUCLEOTIDE SEQUENCE [LARGE SCALE GENOMIC DNA]</scope>
    <source>
        <strain evidence="1">SC8811_S16_3</strain>
    </source>
</reference>
<sequence length="352" mass="37933">MSGVRWSELQAPRAHRTSHHLPWTATLNTAGERVGFESELPWACRLLEEMAGSDLIRGPGHEPTVRVRIERSHRPFEVDGREPLTRGAWLRDGQVIMEDVCSSGFDLRVTTGSAAPIFDFRWRPRPQVRLATNLLWVRAKLLTRAVLGQYPALWSAGARGRVPLHAPACTVGARVALVAGPAGVGKSTLLLREIAAGGAATSDNVGVGDGSSVWGLVEPLRVEVRGRRTTSGRGEVDFGGRVPVLEPDMLVVLRRSLAESASVRACEAELAARALVTGTYAAGELRRYWAFAATLSAGTGVGPDHPPIAEVGRRFAARLRCIEITLGRRPGPRLGQLLQSAEARPSPLEVLA</sequence>